<geneLocation type="plasmid" evidence="1 2">
    <name>unnamed1</name>
</geneLocation>
<gene>
    <name evidence="1" type="ORF">I6J41_34280</name>
</gene>
<dbReference type="InterPro" id="IPR027417">
    <property type="entry name" value="P-loop_NTPase"/>
</dbReference>
<reference evidence="1 2" key="1">
    <citation type="submission" date="2021-02" db="EMBL/GenBank/DDBJ databases">
        <title>FDA dAtabase for Regulatory Grade micrObial Sequences (FDA-ARGOS): Supporting development and validation of Infectious Disease Dx tests.</title>
        <authorList>
            <person name="Sproer C."/>
            <person name="Gronow S."/>
            <person name="Severitt S."/>
            <person name="Schroder I."/>
            <person name="Tallon L."/>
            <person name="Sadzewicz L."/>
            <person name="Zhao X."/>
            <person name="Boylan J."/>
            <person name="Ott S."/>
            <person name="Bowen H."/>
            <person name="Vavikolanu K."/>
            <person name="Mehta A."/>
            <person name="Aluvathingal J."/>
            <person name="Nadendla S."/>
            <person name="Lowell S."/>
            <person name="Myers T."/>
            <person name="Yan Y."/>
            <person name="Sichtig H."/>
        </authorList>
    </citation>
    <scope>NUCLEOTIDE SEQUENCE [LARGE SCALE GENOMIC DNA]</scope>
    <source>
        <strain evidence="1 2">FDAARGOS_1211</strain>
        <plasmid evidence="1 2">unnamed1</plasmid>
    </source>
</reference>
<proteinExistence type="predicted"/>
<protein>
    <submittedName>
        <fullName evidence="1">AAA family ATPase</fullName>
    </submittedName>
</protein>
<dbReference type="Gene3D" id="3.40.50.300">
    <property type="entry name" value="P-loop containing nucleotide triphosphate hydrolases"/>
    <property type="match status" value="1"/>
</dbReference>
<organism evidence="1 2">
    <name type="scientific">Streptomyces californicus</name>
    <dbReference type="NCBI Taxonomy" id="67351"/>
    <lineage>
        <taxon>Bacteria</taxon>
        <taxon>Bacillati</taxon>
        <taxon>Actinomycetota</taxon>
        <taxon>Actinomycetes</taxon>
        <taxon>Kitasatosporales</taxon>
        <taxon>Streptomycetaceae</taxon>
        <taxon>Streptomyces</taxon>
    </lineage>
</organism>
<evidence type="ECO:0000313" key="1">
    <source>
        <dbReference type="EMBL" id="QRV45863.1"/>
    </source>
</evidence>
<keyword evidence="2" id="KW-1185">Reference proteome</keyword>
<evidence type="ECO:0000313" key="2">
    <source>
        <dbReference type="Proteomes" id="UP000598054"/>
    </source>
</evidence>
<name>A0ABX7JH31_9ACTN</name>
<keyword evidence="1" id="KW-0614">Plasmid</keyword>
<dbReference type="Proteomes" id="UP000598054">
    <property type="component" value="Plasmid unnamed1"/>
</dbReference>
<sequence length="100" mass="11190">MLHSIADKRLRRGLLTVIDATNLRSDRPWLLNRARHWQRPTAAVLFDAPLATAQAQNAGRDRVVPPHVVAQFHALLPTIDQMREEGWDTVHLASTLTGAP</sequence>
<dbReference type="Pfam" id="PF13671">
    <property type="entry name" value="AAA_33"/>
    <property type="match status" value="1"/>
</dbReference>
<accession>A0ABX7JH31</accession>
<dbReference type="EMBL" id="CP070250">
    <property type="protein sequence ID" value="QRV45863.1"/>
    <property type="molecule type" value="Genomic_DNA"/>
</dbReference>